<protein>
    <recommendedName>
        <fullName evidence="3">F-box domain-containing protein</fullName>
    </recommendedName>
</protein>
<organism evidence="1 2">
    <name type="scientific">Rotaria socialis</name>
    <dbReference type="NCBI Taxonomy" id="392032"/>
    <lineage>
        <taxon>Eukaryota</taxon>
        <taxon>Metazoa</taxon>
        <taxon>Spiralia</taxon>
        <taxon>Gnathifera</taxon>
        <taxon>Rotifera</taxon>
        <taxon>Eurotatoria</taxon>
        <taxon>Bdelloidea</taxon>
        <taxon>Philodinida</taxon>
        <taxon>Philodinidae</taxon>
        <taxon>Rotaria</taxon>
    </lineage>
</organism>
<accession>A0A817VQ60</accession>
<proteinExistence type="predicted"/>
<evidence type="ECO:0008006" key="3">
    <source>
        <dbReference type="Google" id="ProtNLM"/>
    </source>
</evidence>
<dbReference type="EMBL" id="CAJNYV010000113">
    <property type="protein sequence ID" value="CAF3344618.1"/>
    <property type="molecule type" value="Genomic_DNA"/>
</dbReference>
<comment type="caution">
    <text evidence="1">The sequence shown here is derived from an EMBL/GenBank/DDBJ whole genome shotgun (WGS) entry which is preliminary data.</text>
</comment>
<evidence type="ECO:0000313" key="2">
    <source>
        <dbReference type="Proteomes" id="UP000663865"/>
    </source>
</evidence>
<name>A0A817VQ60_9BILA</name>
<dbReference type="Proteomes" id="UP000663865">
    <property type="component" value="Unassembled WGS sequence"/>
</dbReference>
<reference evidence="1" key="1">
    <citation type="submission" date="2021-02" db="EMBL/GenBank/DDBJ databases">
        <authorList>
            <person name="Nowell W R."/>
        </authorList>
    </citation>
    <scope>NUCLEOTIDE SEQUENCE</scope>
</reference>
<gene>
    <name evidence="1" type="ORF">KIK155_LOCUS3036</name>
</gene>
<evidence type="ECO:0000313" key="1">
    <source>
        <dbReference type="EMBL" id="CAF3344618.1"/>
    </source>
</evidence>
<dbReference type="AlphaFoldDB" id="A0A817VQ60"/>
<sequence length="364" mass="43862">MNRKQQRITYGNNRKGKRIEKTTRRLFDTCFEDLPNEIFYEIWEYLDGCEIYDIFLNLNARFQYLVNHSLVPLKLHFSSMREDVLQYRIREILQPNLYRIISLRVSDSTIINRFITLFSIDSRFTKLERIALNGIKSDAFVSLLEKFISLPCLFYLSAHVIEKDQSNRHQISKLISCMPLLKYSKLSYESSPTTSRYTSSYWYKDLLRIHLFRKWGRLILRRNWGNEQPWDDLSSQDPDYEDCCTTLSVYRLDWKPFELFLQHGSNELEYYLDIRDLWVTSRDYSYLNANRWKQIIHLMPRLVEFHINAKTTKNQTVTCCRFIEGFQSPFWIEQGWIINQFHHKLSRGSLLIFNCIKHDLKTKC</sequence>